<sequence>MTPAPVETPPRDVAFAELYERFALELPRWLRWFGVTGAEHEDAVQEAIVAIWTNAPEVMRDPRGPRVAMLRLAHAVAQSVRRGAARRRRLESEAGELTPSRGVDIERSIELVLAIEALRQPYRQAVILCDVYEYTVAQAAAEMRATVPSVKNWLARGRVDVRRDVDNRSERTGLIVAPFALGLDPVTRAAVAALRAAEGGAPSVGGLGGPPGQPPAAPAFFGPLPLLPVNPWIVAAIMGGVVLGFGVIVGLAVLFAPRPVRRPPMIARDGLYVPEVGSDMAPEAPAEVAPVEPAPRPTQAARGGAPRRSSSPKPPADAPELPDVPDVPRHVVPPRAGP</sequence>
<dbReference type="InterPro" id="IPR036388">
    <property type="entry name" value="WH-like_DNA-bd_sf"/>
</dbReference>
<keyword evidence="7" id="KW-0472">Membrane</keyword>
<dbReference type="InterPro" id="IPR013325">
    <property type="entry name" value="RNA_pol_sigma_r2"/>
</dbReference>
<feature type="transmembrane region" description="Helical" evidence="7">
    <location>
        <begin position="232"/>
        <end position="256"/>
    </location>
</feature>
<evidence type="ECO:0000256" key="4">
    <source>
        <dbReference type="ARBA" id="ARBA00023125"/>
    </source>
</evidence>
<keyword evidence="2" id="KW-0805">Transcription regulation</keyword>
<comment type="similarity">
    <text evidence="1">Belongs to the sigma-70 factor family. ECF subfamily.</text>
</comment>
<evidence type="ECO:0000259" key="8">
    <source>
        <dbReference type="Pfam" id="PF08281"/>
    </source>
</evidence>
<dbReference type="Gene3D" id="1.10.10.10">
    <property type="entry name" value="Winged helix-like DNA-binding domain superfamily/Winged helix DNA-binding domain"/>
    <property type="match status" value="1"/>
</dbReference>
<gene>
    <name evidence="9" type="ORF">QHF89_06040</name>
</gene>
<keyword evidence="7" id="KW-0812">Transmembrane</keyword>
<comment type="caution">
    <text evidence="9">The sequence shown here is derived from an EMBL/GenBank/DDBJ whole genome shotgun (WGS) entry which is preliminary data.</text>
</comment>
<dbReference type="InterPro" id="IPR013324">
    <property type="entry name" value="RNA_pol_sigma_r3/r4-like"/>
</dbReference>
<feature type="region of interest" description="Disordered" evidence="6">
    <location>
        <begin position="283"/>
        <end position="338"/>
    </location>
</feature>
<dbReference type="PANTHER" id="PTHR43133">
    <property type="entry name" value="RNA POLYMERASE ECF-TYPE SIGMA FACTO"/>
    <property type="match status" value="1"/>
</dbReference>
<name>A0ABT6NL93_9BACT</name>
<feature type="domain" description="RNA polymerase sigma factor 70 region 4 type 2" evidence="8">
    <location>
        <begin position="110"/>
        <end position="159"/>
    </location>
</feature>
<proteinExistence type="inferred from homology"/>
<dbReference type="Proteomes" id="UP001160301">
    <property type="component" value="Unassembled WGS sequence"/>
</dbReference>
<dbReference type="Gene3D" id="1.10.1740.10">
    <property type="match status" value="1"/>
</dbReference>
<evidence type="ECO:0000313" key="10">
    <source>
        <dbReference type="Proteomes" id="UP001160301"/>
    </source>
</evidence>
<evidence type="ECO:0000256" key="7">
    <source>
        <dbReference type="SAM" id="Phobius"/>
    </source>
</evidence>
<reference evidence="9 10" key="1">
    <citation type="submission" date="2023-04" db="EMBL/GenBank/DDBJ databases">
        <title>The genome sequence of Polyangium sorediatum DSM14670.</title>
        <authorList>
            <person name="Zhang X."/>
        </authorList>
    </citation>
    <scope>NUCLEOTIDE SEQUENCE [LARGE SCALE GENOMIC DNA]</scope>
    <source>
        <strain evidence="9 10">DSM 14670</strain>
    </source>
</reference>
<protein>
    <submittedName>
        <fullName evidence="9">Sigma factor-like helix-turn-helix DNA-binding protein</fullName>
    </submittedName>
</protein>
<evidence type="ECO:0000256" key="1">
    <source>
        <dbReference type="ARBA" id="ARBA00010641"/>
    </source>
</evidence>
<dbReference type="SUPFAM" id="SSF88946">
    <property type="entry name" value="Sigma2 domain of RNA polymerase sigma factors"/>
    <property type="match status" value="1"/>
</dbReference>
<evidence type="ECO:0000256" key="5">
    <source>
        <dbReference type="ARBA" id="ARBA00023163"/>
    </source>
</evidence>
<dbReference type="InterPro" id="IPR039425">
    <property type="entry name" value="RNA_pol_sigma-70-like"/>
</dbReference>
<accession>A0ABT6NL93</accession>
<evidence type="ECO:0000256" key="6">
    <source>
        <dbReference type="SAM" id="MobiDB-lite"/>
    </source>
</evidence>
<dbReference type="InterPro" id="IPR013249">
    <property type="entry name" value="RNA_pol_sigma70_r4_t2"/>
</dbReference>
<evidence type="ECO:0000256" key="3">
    <source>
        <dbReference type="ARBA" id="ARBA00023082"/>
    </source>
</evidence>
<evidence type="ECO:0000313" key="9">
    <source>
        <dbReference type="EMBL" id="MDI1429043.1"/>
    </source>
</evidence>
<dbReference type="PANTHER" id="PTHR43133:SF8">
    <property type="entry name" value="RNA POLYMERASE SIGMA FACTOR HI_1459-RELATED"/>
    <property type="match status" value="1"/>
</dbReference>
<keyword evidence="3" id="KW-0731">Sigma factor</keyword>
<keyword evidence="4" id="KW-0238">DNA-binding</keyword>
<dbReference type="SUPFAM" id="SSF88659">
    <property type="entry name" value="Sigma3 and sigma4 domains of RNA polymerase sigma factors"/>
    <property type="match status" value="1"/>
</dbReference>
<dbReference type="Pfam" id="PF08281">
    <property type="entry name" value="Sigma70_r4_2"/>
    <property type="match status" value="1"/>
</dbReference>
<dbReference type="RefSeq" id="WP_136967088.1">
    <property type="nucleotide sequence ID" value="NZ_JARZHI010000003.1"/>
</dbReference>
<organism evidence="9 10">
    <name type="scientific">Polyangium sorediatum</name>
    <dbReference type="NCBI Taxonomy" id="889274"/>
    <lineage>
        <taxon>Bacteria</taxon>
        <taxon>Pseudomonadati</taxon>
        <taxon>Myxococcota</taxon>
        <taxon>Polyangia</taxon>
        <taxon>Polyangiales</taxon>
        <taxon>Polyangiaceae</taxon>
        <taxon>Polyangium</taxon>
    </lineage>
</organism>
<keyword evidence="5" id="KW-0804">Transcription</keyword>
<dbReference type="EMBL" id="JARZHI010000003">
    <property type="protein sequence ID" value="MDI1429043.1"/>
    <property type="molecule type" value="Genomic_DNA"/>
</dbReference>
<evidence type="ECO:0000256" key="2">
    <source>
        <dbReference type="ARBA" id="ARBA00023015"/>
    </source>
</evidence>
<feature type="compositionally biased region" description="Low complexity" evidence="6">
    <location>
        <begin position="300"/>
        <end position="311"/>
    </location>
</feature>
<keyword evidence="7" id="KW-1133">Transmembrane helix</keyword>
<keyword evidence="10" id="KW-1185">Reference proteome</keyword>